<comment type="subcellular location">
    <subcellularLocation>
        <location evidence="1">Cell membrane</location>
        <topology evidence="1">Multi-pass membrane protein</topology>
    </subcellularLocation>
</comment>
<evidence type="ECO:0000313" key="10">
    <source>
        <dbReference type="Proteomes" id="UP000218968"/>
    </source>
</evidence>
<accession>A0A290XHD3</accession>
<dbReference type="InterPro" id="IPR010432">
    <property type="entry name" value="RDD"/>
</dbReference>
<dbReference type="InterPro" id="IPR025640">
    <property type="entry name" value="GYF_2"/>
</dbReference>
<evidence type="ECO:0000256" key="6">
    <source>
        <dbReference type="SAM" id="Phobius"/>
    </source>
</evidence>
<evidence type="ECO:0000256" key="3">
    <source>
        <dbReference type="ARBA" id="ARBA00022692"/>
    </source>
</evidence>
<reference evidence="10" key="1">
    <citation type="submission" date="2017-09" db="EMBL/GenBank/DDBJ databases">
        <title>Luteimonas liuhanmingii sp.nov., isolated from the intestinal contents of Tibetan Plateau Pika in Yushu, Qinghai Province, China.</title>
        <authorList>
            <person name="Gui Z."/>
        </authorList>
    </citation>
    <scope>NUCLEOTIDE SEQUENCE [LARGE SCALE GENOMIC DNA]</scope>
    <source>
        <strain evidence="10">100111</strain>
    </source>
</reference>
<dbReference type="EMBL" id="CP023406">
    <property type="protein sequence ID" value="ATD68483.1"/>
    <property type="molecule type" value="Genomic_DNA"/>
</dbReference>
<dbReference type="Pfam" id="PF06271">
    <property type="entry name" value="RDD"/>
    <property type="match status" value="1"/>
</dbReference>
<keyword evidence="3 6" id="KW-0812">Transmembrane</keyword>
<evidence type="ECO:0000259" key="8">
    <source>
        <dbReference type="Pfam" id="PF14237"/>
    </source>
</evidence>
<feature type="transmembrane region" description="Helical" evidence="6">
    <location>
        <begin position="293"/>
        <end position="321"/>
    </location>
</feature>
<proteinExistence type="predicted"/>
<evidence type="ECO:0000256" key="4">
    <source>
        <dbReference type="ARBA" id="ARBA00022989"/>
    </source>
</evidence>
<name>A0A290XHD3_9GAMM</name>
<keyword evidence="2" id="KW-1003">Cell membrane</keyword>
<dbReference type="Proteomes" id="UP000218968">
    <property type="component" value="Chromosome"/>
</dbReference>
<sequence length="322" mass="33748">MTDWYYTDARNTRHGPVTLPALLQLRRDGIVHDATLLWREGLADWQPLRELAPELAADGAAPGVMPSANSWALEPVPPPTEEAPHPVQDPGWRAVAAAGGVQSADAAGRAAGAGAGSPYAPPASNVARRSTAVLGRDVVLAGFWKRVAAYLIDSVIVGLAGMALAAFALSFAGVAGLGRGEWMNALVTNLISIALSASYYAWFHASHSMATPGKMAVGIKVVRLDGERISLARAIGRYFATILSGMIFGIGFLMAGFTERKQALHDMVCDTLVVDRWAFTAHPELQRRELGTVAVVVLAIGGVLLGLALLGIVAAVGLAVLS</sequence>
<dbReference type="AlphaFoldDB" id="A0A290XHD3"/>
<dbReference type="KEGG" id="lum:CNR27_14430"/>
<gene>
    <name evidence="9" type="ORF">CNR27_14430</name>
</gene>
<dbReference type="InterPro" id="IPR051791">
    <property type="entry name" value="Pra-immunoreactive"/>
</dbReference>
<evidence type="ECO:0000259" key="7">
    <source>
        <dbReference type="Pfam" id="PF06271"/>
    </source>
</evidence>
<feature type="domain" description="GYF" evidence="8">
    <location>
        <begin position="4"/>
        <end position="51"/>
    </location>
</feature>
<evidence type="ECO:0000313" key="9">
    <source>
        <dbReference type="EMBL" id="ATD68483.1"/>
    </source>
</evidence>
<feature type="domain" description="RDD" evidence="7">
    <location>
        <begin position="140"/>
        <end position="269"/>
    </location>
</feature>
<dbReference type="OrthoDB" id="9793824at2"/>
<feature type="transmembrane region" description="Helical" evidence="6">
    <location>
        <begin position="155"/>
        <end position="176"/>
    </location>
</feature>
<dbReference type="RefSeq" id="WP_096299874.1">
    <property type="nucleotide sequence ID" value="NZ_CP023406.1"/>
</dbReference>
<evidence type="ECO:0000256" key="5">
    <source>
        <dbReference type="ARBA" id="ARBA00023136"/>
    </source>
</evidence>
<protein>
    <submittedName>
        <fullName evidence="9">Transporter</fullName>
    </submittedName>
</protein>
<dbReference type="PANTHER" id="PTHR36115:SF9">
    <property type="entry name" value="LMO1584 PROTEIN"/>
    <property type="match status" value="1"/>
</dbReference>
<keyword evidence="10" id="KW-1185">Reference proteome</keyword>
<dbReference type="GO" id="GO:0005886">
    <property type="term" value="C:plasma membrane"/>
    <property type="evidence" value="ECO:0007669"/>
    <property type="project" value="UniProtKB-SubCell"/>
</dbReference>
<feature type="transmembrane region" description="Helical" evidence="6">
    <location>
        <begin position="238"/>
        <end position="257"/>
    </location>
</feature>
<dbReference type="PANTHER" id="PTHR36115">
    <property type="entry name" value="PROLINE-RICH ANTIGEN HOMOLOG-RELATED"/>
    <property type="match status" value="1"/>
</dbReference>
<dbReference type="Pfam" id="PF14237">
    <property type="entry name" value="GYF_2"/>
    <property type="match status" value="1"/>
</dbReference>
<feature type="transmembrane region" description="Helical" evidence="6">
    <location>
        <begin position="182"/>
        <end position="202"/>
    </location>
</feature>
<organism evidence="9 10">
    <name type="scientific">Luteimonas chenhongjianii</name>
    <dbReference type="NCBI Taxonomy" id="2006110"/>
    <lineage>
        <taxon>Bacteria</taxon>
        <taxon>Pseudomonadati</taxon>
        <taxon>Pseudomonadota</taxon>
        <taxon>Gammaproteobacteria</taxon>
        <taxon>Lysobacterales</taxon>
        <taxon>Lysobacteraceae</taxon>
        <taxon>Luteimonas</taxon>
    </lineage>
</organism>
<keyword evidence="5 6" id="KW-0472">Membrane</keyword>
<evidence type="ECO:0000256" key="1">
    <source>
        <dbReference type="ARBA" id="ARBA00004651"/>
    </source>
</evidence>
<evidence type="ECO:0000256" key="2">
    <source>
        <dbReference type="ARBA" id="ARBA00022475"/>
    </source>
</evidence>
<keyword evidence="4 6" id="KW-1133">Transmembrane helix</keyword>